<organism evidence="2 3">
    <name type="scientific">Tuber magnatum</name>
    <name type="common">white Piedmont truffle</name>
    <dbReference type="NCBI Taxonomy" id="42249"/>
    <lineage>
        <taxon>Eukaryota</taxon>
        <taxon>Fungi</taxon>
        <taxon>Dikarya</taxon>
        <taxon>Ascomycota</taxon>
        <taxon>Pezizomycotina</taxon>
        <taxon>Pezizomycetes</taxon>
        <taxon>Pezizales</taxon>
        <taxon>Tuberaceae</taxon>
        <taxon>Tuber</taxon>
    </lineage>
</organism>
<name>A0A317SVN7_9PEZI</name>
<protein>
    <recommendedName>
        <fullName evidence="4">IMD domain-containing protein</fullName>
    </recommendedName>
</protein>
<proteinExistence type="predicted"/>
<dbReference type="GO" id="GO:0042144">
    <property type="term" value="P:vacuole fusion, non-autophagic"/>
    <property type="evidence" value="ECO:0007669"/>
    <property type="project" value="InterPro"/>
</dbReference>
<evidence type="ECO:0000313" key="2">
    <source>
        <dbReference type="EMBL" id="PWW78472.1"/>
    </source>
</evidence>
<feature type="compositionally biased region" description="Polar residues" evidence="1">
    <location>
        <begin position="392"/>
        <end position="408"/>
    </location>
</feature>
<feature type="region of interest" description="Disordered" evidence="1">
    <location>
        <begin position="131"/>
        <end position="151"/>
    </location>
</feature>
<gene>
    <name evidence="2" type="ORF">C7212DRAFT_277979</name>
</gene>
<evidence type="ECO:0008006" key="4">
    <source>
        <dbReference type="Google" id="ProtNLM"/>
    </source>
</evidence>
<evidence type="ECO:0000313" key="3">
    <source>
        <dbReference type="Proteomes" id="UP000246991"/>
    </source>
</evidence>
<feature type="compositionally biased region" description="Low complexity" evidence="1">
    <location>
        <begin position="431"/>
        <end position="441"/>
    </location>
</feature>
<dbReference type="OrthoDB" id="5594612at2759"/>
<feature type="region of interest" description="Disordered" evidence="1">
    <location>
        <begin position="365"/>
        <end position="467"/>
    </location>
</feature>
<feature type="compositionally biased region" description="Acidic residues" evidence="1">
    <location>
        <begin position="447"/>
        <end position="459"/>
    </location>
</feature>
<dbReference type="PANTHER" id="PTHR38407:SF1">
    <property type="entry name" value="PROTEIN IVY1"/>
    <property type="match status" value="1"/>
</dbReference>
<reference evidence="2 3" key="1">
    <citation type="submission" date="2018-03" db="EMBL/GenBank/DDBJ databases">
        <title>Genomes of Pezizomycetes fungi and the evolution of truffles.</title>
        <authorList>
            <person name="Murat C."/>
            <person name="Payen T."/>
            <person name="Noel B."/>
            <person name="Kuo A."/>
            <person name="Martin F.M."/>
        </authorList>
    </citation>
    <scope>NUCLEOTIDE SEQUENCE [LARGE SCALE GENOMIC DNA]</scope>
    <source>
        <strain evidence="2">091103-1</strain>
    </source>
</reference>
<keyword evidence="3" id="KW-1185">Reference proteome</keyword>
<evidence type="ECO:0000256" key="1">
    <source>
        <dbReference type="SAM" id="MobiDB-lite"/>
    </source>
</evidence>
<dbReference type="GO" id="GO:0005543">
    <property type="term" value="F:phospholipid binding"/>
    <property type="evidence" value="ECO:0007669"/>
    <property type="project" value="InterPro"/>
</dbReference>
<dbReference type="STRING" id="42249.A0A317SVN7"/>
<dbReference type="AlphaFoldDB" id="A0A317SVN7"/>
<dbReference type="Proteomes" id="UP000246991">
    <property type="component" value="Unassembled WGS sequence"/>
</dbReference>
<comment type="caution">
    <text evidence="2">The sequence shown here is derived from an EMBL/GenBank/DDBJ whole genome shotgun (WGS) entry which is preliminary data.</text>
</comment>
<dbReference type="EMBL" id="PYWC01000015">
    <property type="protein sequence ID" value="PWW78472.1"/>
    <property type="molecule type" value="Genomic_DNA"/>
</dbReference>
<dbReference type="InterPro" id="IPR027267">
    <property type="entry name" value="AH/BAR_dom_sf"/>
</dbReference>
<dbReference type="Gene3D" id="1.20.1270.60">
    <property type="entry name" value="Arfaptin homology (AH) domain/BAR domain"/>
    <property type="match status" value="1"/>
</dbReference>
<accession>A0A317SVN7</accession>
<sequence length="467" mass="49915">MPPSPTHSFASTAFPTASLNIPAPPPPLLPKSFLTRTDVAASITAYEELLDSAKVYRKSLATVAAAASSFGAALESCAKCSKGAGDTADGLMNAGGLQYLIASNTHILSESLYRGFEVPLLHELDGYKEKTTENEERYKREANEKSKELRRREQEHLKLARQRKRSGYSRSLFFENKMVQLSMWNQPAAADAHEDLSAFRSALVDLTRQIDELDNLKYTHYREALALSQETSTRILDSSALVVRAEIEIFEKIAQKGWDSSGGLDDLISRSADPFAHESSGGVNGGGEIFSILPSQSILPSPQSLGMSRPDSIIDGHGGGGSSIATTAGASAADGKYQSLTGTLSHRGDFDDYDDDDMRSIFSGGFSNSGVGGNGNGSGRGAGRAGIPPFSPSASSAGWGTRTNSAHTDISPLDPPTLHEEEEDVGRTRETTPTTATTTAATREHREDDDDDEQTEDEGSVGTDITV</sequence>
<dbReference type="PANTHER" id="PTHR38407">
    <property type="entry name" value="PROTEIN IVY1"/>
    <property type="match status" value="1"/>
</dbReference>
<dbReference type="SUPFAM" id="SSF103657">
    <property type="entry name" value="BAR/IMD domain-like"/>
    <property type="match status" value="1"/>
</dbReference>
<feature type="compositionally biased region" description="Gly residues" evidence="1">
    <location>
        <begin position="370"/>
        <end position="384"/>
    </location>
</feature>
<dbReference type="GO" id="GO:0000329">
    <property type="term" value="C:fungal-type vacuole membrane"/>
    <property type="evidence" value="ECO:0007669"/>
    <property type="project" value="InterPro"/>
</dbReference>
<dbReference type="InterPro" id="IPR037470">
    <property type="entry name" value="IVY1"/>
</dbReference>